<evidence type="ECO:0000259" key="7">
    <source>
        <dbReference type="SMART" id="SM01382"/>
    </source>
</evidence>
<dbReference type="GO" id="GO:0003723">
    <property type="term" value="F:RNA binding"/>
    <property type="evidence" value="ECO:0007669"/>
    <property type="project" value="TreeGrafter"/>
</dbReference>
<keyword evidence="4" id="KW-0496">Mitochondrion</keyword>
<dbReference type="InterPro" id="IPR008991">
    <property type="entry name" value="Translation_prot_SH3-like_sf"/>
</dbReference>
<dbReference type="SMART" id="SM01382">
    <property type="entry name" value="Ribosomal_L2_C"/>
    <property type="match status" value="1"/>
</dbReference>
<evidence type="ECO:0000256" key="1">
    <source>
        <dbReference type="ARBA" id="ARBA00004173"/>
    </source>
</evidence>
<evidence type="ECO:0000256" key="6">
    <source>
        <dbReference type="SAM" id="MobiDB-lite"/>
    </source>
</evidence>
<dbReference type="InterPro" id="IPR022671">
    <property type="entry name" value="Ribosomal_uL2_CS"/>
</dbReference>
<reference evidence="8 9" key="1">
    <citation type="submission" date="2020-10" db="EMBL/GenBank/DDBJ databases">
        <title>The Coptis chinensis genome and diversification of protoberbering-type alkaloids.</title>
        <authorList>
            <person name="Wang B."/>
            <person name="Shu S."/>
            <person name="Song C."/>
            <person name="Liu Y."/>
        </authorList>
    </citation>
    <scope>NUCLEOTIDE SEQUENCE [LARGE SCALE GENOMIC DNA]</scope>
    <source>
        <strain evidence="8">HL-2020</strain>
        <tissue evidence="8">Leaf</tissue>
    </source>
</reference>
<dbReference type="FunFam" id="4.10.950.10:FF:000001">
    <property type="entry name" value="50S ribosomal protein L2"/>
    <property type="match status" value="1"/>
</dbReference>
<dbReference type="OrthoDB" id="10267824at2759"/>
<dbReference type="GO" id="GO:0032543">
    <property type="term" value="P:mitochondrial translation"/>
    <property type="evidence" value="ECO:0007669"/>
    <property type="project" value="TreeGrafter"/>
</dbReference>
<keyword evidence="9" id="KW-1185">Reference proteome</keyword>
<evidence type="ECO:0000256" key="4">
    <source>
        <dbReference type="ARBA" id="ARBA00023128"/>
    </source>
</evidence>
<dbReference type="PANTHER" id="PTHR13691">
    <property type="entry name" value="RIBOSOMAL PROTEIN L2"/>
    <property type="match status" value="1"/>
</dbReference>
<dbReference type="PANTHER" id="PTHR13691:SF72">
    <property type="entry name" value="EXPRESSED PROTEIN"/>
    <property type="match status" value="1"/>
</dbReference>
<dbReference type="GO" id="GO:0003735">
    <property type="term" value="F:structural constituent of ribosome"/>
    <property type="evidence" value="ECO:0007669"/>
    <property type="project" value="InterPro"/>
</dbReference>
<evidence type="ECO:0000256" key="2">
    <source>
        <dbReference type="ARBA" id="ARBA00005636"/>
    </source>
</evidence>
<dbReference type="InterPro" id="IPR022669">
    <property type="entry name" value="Ribosomal_uL2_C"/>
</dbReference>
<dbReference type="EMBL" id="JADFTS010000002">
    <property type="protein sequence ID" value="KAF9619730.1"/>
    <property type="molecule type" value="Genomic_DNA"/>
</dbReference>
<comment type="similarity">
    <text evidence="2">Belongs to the universal ribosomal protein uL2 family.</text>
</comment>
<accession>A0A835IIS6</accession>
<dbReference type="InterPro" id="IPR014726">
    <property type="entry name" value="Ribosomal_uL2_dom3"/>
</dbReference>
<sequence>MIRTKVNTLFSSTLKTLNSQLTQKCSVHGAHKKWKKIQNASKARAEENSQQLAAYSEDPNSQIGNAMPLSEIRIATWVHTIESVPGQGPKIARSPGAFAKIIKEPGAKKCLLRFPSGVEKLVDSRCRAIIGVGSNPNYRPLKLYKAGQNRWLGIRPHVRGVAMNPVDHPHGGGEGRTSGGRSSCSPWGKPTKCGYRSAKVKKRKAA</sequence>
<dbReference type="Proteomes" id="UP000631114">
    <property type="component" value="Unassembled WGS sequence"/>
</dbReference>
<dbReference type="PROSITE" id="PS00467">
    <property type="entry name" value="RIBOSOMAL_L2"/>
    <property type="match status" value="1"/>
</dbReference>
<organism evidence="8 9">
    <name type="scientific">Coptis chinensis</name>
    <dbReference type="NCBI Taxonomy" id="261450"/>
    <lineage>
        <taxon>Eukaryota</taxon>
        <taxon>Viridiplantae</taxon>
        <taxon>Streptophyta</taxon>
        <taxon>Embryophyta</taxon>
        <taxon>Tracheophyta</taxon>
        <taxon>Spermatophyta</taxon>
        <taxon>Magnoliopsida</taxon>
        <taxon>Ranunculales</taxon>
        <taxon>Ranunculaceae</taxon>
        <taxon>Coptidoideae</taxon>
        <taxon>Coptis</taxon>
    </lineage>
</organism>
<dbReference type="Gene3D" id="4.10.950.10">
    <property type="entry name" value="Ribosomal protein L2, domain 3"/>
    <property type="match status" value="1"/>
</dbReference>
<dbReference type="InterPro" id="IPR014722">
    <property type="entry name" value="Rib_uL2_dom2"/>
</dbReference>
<dbReference type="AlphaFoldDB" id="A0A835IIS6"/>
<feature type="domain" description="Large ribosomal subunit protein uL2 C-terminal" evidence="7">
    <location>
        <begin position="61"/>
        <end position="190"/>
    </location>
</feature>
<evidence type="ECO:0000256" key="3">
    <source>
        <dbReference type="ARBA" id="ARBA00022980"/>
    </source>
</evidence>
<evidence type="ECO:0000256" key="5">
    <source>
        <dbReference type="ARBA" id="ARBA00023274"/>
    </source>
</evidence>
<keyword evidence="3" id="KW-0689">Ribosomal protein</keyword>
<protein>
    <recommendedName>
        <fullName evidence="7">Large ribosomal subunit protein uL2 C-terminal domain-containing protein</fullName>
    </recommendedName>
</protein>
<comment type="subcellular location">
    <subcellularLocation>
        <location evidence="1">Mitochondrion</location>
    </subcellularLocation>
</comment>
<dbReference type="Pfam" id="PF03947">
    <property type="entry name" value="Ribosomal_L2_C"/>
    <property type="match status" value="1"/>
</dbReference>
<dbReference type="GO" id="GO:0005762">
    <property type="term" value="C:mitochondrial large ribosomal subunit"/>
    <property type="evidence" value="ECO:0007669"/>
    <property type="project" value="TreeGrafter"/>
</dbReference>
<keyword evidence="5" id="KW-0687">Ribonucleoprotein</keyword>
<evidence type="ECO:0000313" key="9">
    <source>
        <dbReference type="Proteomes" id="UP000631114"/>
    </source>
</evidence>
<evidence type="ECO:0000313" key="8">
    <source>
        <dbReference type="EMBL" id="KAF9619730.1"/>
    </source>
</evidence>
<dbReference type="SUPFAM" id="SSF50104">
    <property type="entry name" value="Translation proteins SH3-like domain"/>
    <property type="match status" value="1"/>
</dbReference>
<dbReference type="InterPro" id="IPR002171">
    <property type="entry name" value="Ribosomal_uL2"/>
</dbReference>
<dbReference type="Gene3D" id="2.30.30.30">
    <property type="match status" value="1"/>
</dbReference>
<proteinExistence type="inferred from homology"/>
<feature type="region of interest" description="Disordered" evidence="6">
    <location>
        <begin position="163"/>
        <end position="206"/>
    </location>
</feature>
<comment type="caution">
    <text evidence="8">The sequence shown here is derived from an EMBL/GenBank/DDBJ whole genome shotgun (WGS) entry which is preliminary data.</text>
</comment>
<gene>
    <name evidence="8" type="ORF">IFM89_009072</name>
</gene>
<name>A0A835IIS6_9MAGN</name>